<proteinExistence type="predicted"/>
<gene>
    <name evidence="1" type="ORF">POCTA_138.1.T0760142</name>
</gene>
<dbReference type="AlphaFoldDB" id="A0A8S1VTT2"/>
<organism evidence="1 2">
    <name type="scientific">Paramecium octaurelia</name>
    <dbReference type="NCBI Taxonomy" id="43137"/>
    <lineage>
        <taxon>Eukaryota</taxon>
        <taxon>Sar</taxon>
        <taxon>Alveolata</taxon>
        <taxon>Ciliophora</taxon>
        <taxon>Intramacronucleata</taxon>
        <taxon>Oligohymenophorea</taxon>
        <taxon>Peniculida</taxon>
        <taxon>Parameciidae</taxon>
        <taxon>Paramecium</taxon>
    </lineage>
</organism>
<evidence type="ECO:0000313" key="2">
    <source>
        <dbReference type="Proteomes" id="UP000683925"/>
    </source>
</evidence>
<comment type="caution">
    <text evidence="1">The sequence shown here is derived from an EMBL/GenBank/DDBJ whole genome shotgun (WGS) entry which is preliminary data.</text>
</comment>
<evidence type="ECO:0000313" key="1">
    <source>
        <dbReference type="EMBL" id="CAD8181114.1"/>
    </source>
</evidence>
<reference evidence="1" key="1">
    <citation type="submission" date="2021-01" db="EMBL/GenBank/DDBJ databases">
        <authorList>
            <consortium name="Genoscope - CEA"/>
            <person name="William W."/>
        </authorList>
    </citation>
    <scope>NUCLEOTIDE SEQUENCE</scope>
</reference>
<keyword evidence="2" id="KW-1185">Reference proteome</keyword>
<protein>
    <submittedName>
        <fullName evidence="1">Uncharacterized protein</fullName>
    </submittedName>
</protein>
<dbReference type="EMBL" id="CAJJDP010000075">
    <property type="protein sequence ID" value="CAD8181114.1"/>
    <property type="molecule type" value="Genomic_DNA"/>
</dbReference>
<name>A0A8S1VTT2_PAROT</name>
<dbReference type="Proteomes" id="UP000683925">
    <property type="component" value="Unassembled WGS sequence"/>
</dbReference>
<dbReference type="OrthoDB" id="10401429at2759"/>
<accession>A0A8S1VTT2</accession>
<sequence>MDNRDQSILVDEEFCDKNLFNHCQKRRTENAKQNPKIHLQDFQLNTINRYHIGYIDHPHIKSSKIIIPNKYELKTFQSISINQKSTTYRSQSVRNSKKLKSLSTEIQQFKIYSPKICFFRGTQAQVNLSQSYKNKCQQIQSLRHQDQLLKKILKPLLLKQATVITLNKSQRLFAIMISN</sequence>